<organism evidence="1 2">
    <name type="scientific">Viridothelium virens</name>
    <name type="common">Speckled blister lichen</name>
    <name type="synonym">Trypethelium virens</name>
    <dbReference type="NCBI Taxonomy" id="1048519"/>
    <lineage>
        <taxon>Eukaryota</taxon>
        <taxon>Fungi</taxon>
        <taxon>Dikarya</taxon>
        <taxon>Ascomycota</taxon>
        <taxon>Pezizomycotina</taxon>
        <taxon>Dothideomycetes</taxon>
        <taxon>Dothideomycetes incertae sedis</taxon>
        <taxon>Trypetheliales</taxon>
        <taxon>Trypetheliaceae</taxon>
        <taxon>Viridothelium</taxon>
    </lineage>
</organism>
<dbReference type="SUPFAM" id="SSF51569">
    <property type="entry name" value="Aldolase"/>
    <property type="match status" value="1"/>
</dbReference>
<keyword evidence="2" id="KW-1185">Reference proteome</keyword>
<dbReference type="PANTHER" id="PTHR12128:SF68">
    <property type="entry name" value="DIHYDRODIPICOLINATE SYNTHETASE"/>
    <property type="match status" value="1"/>
</dbReference>
<dbReference type="Gene3D" id="3.20.20.70">
    <property type="entry name" value="Aldolase class I"/>
    <property type="match status" value="1"/>
</dbReference>
<dbReference type="AlphaFoldDB" id="A0A6A6H1B2"/>
<sequence length="349" mass="36572">MASPPPSGIFVPVPTFFARKTAADYNSTTPPVDIPTQVAHSLYLARAGIRGLVLLGSTGEAVHLTNADRNAVISGVRAGFDGAGFKDYPLIAGTAAQNITEVIAQLEDAKTAGAQWGLCLAPGYFASAVSQDGVEAWFKAVADASPIPILIYHYPGVSNSVPVPPTTIAKLSSHPNIVGCKLSHGALDDHILVASSPLIDHSHFHVFTGLGQQLLPVLTIGGAGAIDGLAAIYPRAVVKLYETYHETLGEKAGKSNGTGIKEKLAEMRNLQYLISACEKLIVRWGTVGIKEACARVLGFGDADGARLPLRGGFPDGNAEWKKWEGVMGELGKIEKSLGGGQEMLNGIAN</sequence>
<dbReference type="EMBL" id="ML991824">
    <property type="protein sequence ID" value="KAF2231669.1"/>
    <property type="molecule type" value="Genomic_DNA"/>
</dbReference>
<evidence type="ECO:0000313" key="1">
    <source>
        <dbReference type="EMBL" id="KAF2231669.1"/>
    </source>
</evidence>
<dbReference type="OrthoDB" id="191315at2759"/>
<dbReference type="Proteomes" id="UP000800092">
    <property type="component" value="Unassembled WGS sequence"/>
</dbReference>
<dbReference type="InterPro" id="IPR002220">
    <property type="entry name" value="DapA-like"/>
</dbReference>
<dbReference type="PANTHER" id="PTHR12128">
    <property type="entry name" value="DIHYDRODIPICOLINATE SYNTHASE"/>
    <property type="match status" value="1"/>
</dbReference>
<dbReference type="GO" id="GO:0008840">
    <property type="term" value="F:4-hydroxy-tetrahydrodipicolinate synthase activity"/>
    <property type="evidence" value="ECO:0007669"/>
    <property type="project" value="TreeGrafter"/>
</dbReference>
<dbReference type="SMART" id="SM01130">
    <property type="entry name" value="DHDPS"/>
    <property type="match status" value="1"/>
</dbReference>
<dbReference type="Pfam" id="PF00701">
    <property type="entry name" value="DHDPS"/>
    <property type="match status" value="1"/>
</dbReference>
<proteinExistence type="predicted"/>
<gene>
    <name evidence="1" type="ORF">EV356DRAFT_471479</name>
</gene>
<protein>
    <submittedName>
        <fullName evidence="1">Dihydrodipicolinate synthase</fullName>
    </submittedName>
</protein>
<name>A0A6A6H1B2_VIRVR</name>
<reference evidence="1" key="1">
    <citation type="journal article" date="2020" name="Stud. Mycol.">
        <title>101 Dothideomycetes genomes: a test case for predicting lifestyles and emergence of pathogens.</title>
        <authorList>
            <person name="Haridas S."/>
            <person name="Albert R."/>
            <person name="Binder M."/>
            <person name="Bloem J."/>
            <person name="Labutti K."/>
            <person name="Salamov A."/>
            <person name="Andreopoulos B."/>
            <person name="Baker S."/>
            <person name="Barry K."/>
            <person name="Bills G."/>
            <person name="Bluhm B."/>
            <person name="Cannon C."/>
            <person name="Castanera R."/>
            <person name="Culley D."/>
            <person name="Daum C."/>
            <person name="Ezra D."/>
            <person name="Gonzalez J."/>
            <person name="Henrissat B."/>
            <person name="Kuo A."/>
            <person name="Liang C."/>
            <person name="Lipzen A."/>
            <person name="Lutzoni F."/>
            <person name="Magnuson J."/>
            <person name="Mondo S."/>
            <person name="Nolan M."/>
            <person name="Ohm R."/>
            <person name="Pangilinan J."/>
            <person name="Park H.-J."/>
            <person name="Ramirez L."/>
            <person name="Alfaro M."/>
            <person name="Sun H."/>
            <person name="Tritt A."/>
            <person name="Yoshinaga Y."/>
            <person name="Zwiers L.-H."/>
            <person name="Turgeon B."/>
            <person name="Goodwin S."/>
            <person name="Spatafora J."/>
            <person name="Crous P."/>
            <person name="Grigoriev I."/>
        </authorList>
    </citation>
    <scope>NUCLEOTIDE SEQUENCE</scope>
    <source>
        <strain evidence="1">Tuck. ex Michener</strain>
    </source>
</reference>
<evidence type="ECO:0000313" key="2">
    <source>
        <dbReference type="Proteomes" id="UP000800092"/>
    </source>
</evidence>
<dbReference type="InterPro" id="IPR013785">
    <property type="entry name" value="Aldolase_TIM"/>
</dbReference>
<accession>A0A6A6H1B2</accession>
<dbReference type="CDD" id="cd00408">
    <property type="entry name" value="DHDPS-like"/>
    <property type="match status" value="1"/>
</dbReference>
<dbReference type="PRINTS" id="PR00146">
    <property type="entry name" value="DHPICSNTHASE"/>
</dbReference>